<dbReference type="Proteomes" id="UP000095751">
    <property type="component" value="Unassembled WGS sequence"/>
</dbReference>
<name>A0A1E7FDI8_9STRA</name>
<reference evidence="2 3" key="1">
    <citation type="submission" date="2016-09" db="EMBL/GenBank/DDBJ databases">
        <title>Extensive genetic diversity and differential bi-allelic expression allows diatom success in the polar Southern Ocean.</title>
        <authorList>
            <consortium name="DOE Joint Genome Institute"/>
            <person name="Mock T."/>
            <person name="Otillar R.P."/>
            <person name="Strauss J."/>
            <person name="Dupont C."/>
            <person name="Frickenhaus S."/>
            <person name="Maumus F."/>
            <person name="Mcmullan M."/>
            <person name="Sanges R."/>
            <person name="Schmutz J."/>
            <person name="Toseland A."/>
            <person name="Valas R."/>
            <person name="Veluchamy A."/>
            <person name="Ward B.J."/>
            <person name="Allen A."/>
            <person name="Barry K."/>
            <person name="Falciatore A."/>
            <person name="Ferrante M."/>
            <person name="Fortunato A.E."/>
            <person name="Gloeckner G."/>
            <person name="Gruber A."/>
            <person name="Hipkin R."/>
            <person name="Janech M."/>
            <person name="Kroth P."/>
            <person name="Leese F."/>
            <person name="Lindquist E."/>
            <person name="Lyon B.R."/>
            <person name="Martin J."/>
            <person name="Mayer C."/>
            <person name="Parker M."/>
            <person name="Quesneville H."/>
            <person name="Raymond J."/>
            <person name="Uhlig C."/>
            <person name="Valentin K.U."/>
            <person name="Worden A.Z."/>
            <person name="Armbrust E.V."/>
            <person name="Bowler C."/>
            <person name="Green B."/>
            <person name="Moulton V."/>
            <person name="Van Oosterhout C."/>
            <person name="Grigoriev I."/>
        </authorList>
    </citation>
    <scope>NUCLEOTIDE SEQUENCE [LARGE SCALE GENOMIC DNA]</scope>
    <source>
        <strain evidence="2 3">CCMP1102</strain>
    </source>
</reference>
<feature type="signal peptide" evidence="1">
    <location>
        <begin position="1"/>
        <end position="16"/>
    </location>
</feature>
<proteinExistence type="predicted"/>
<feature type="chain" id="PRO_5009192971" evidence="1">
    <location>
        <begin position="17"/>
        <end position="151"/>
    </location>
</feature>
<keyword evidence="1" id="KW-0732">Signal</keyword>
<gene>
    <name evidence="2" type="ORF">FRACYDRAFT_185276</name>
</gene>
<organism evidence="2 3">
    <name type="scientific">Fragilariopsis cylindrus CCMP1102</name>
    <dbReference type="NCBI Taxonomy" id="635003"/>
    <lineage>
        <taxon>Eukaryota</taxon>
        <taxon>Sar</taxon>
        <taxon>Stramenopiles</taxon>
        <taxon>Ochrophyta</taxon>
        <taxon>Bacillariophyta</taxon>
        <taxon>Bacillariophyceae</taxon>
        <taxon>Bacillariophycidae</taxon>
        <taxon>Bacillariales</taxon>
        <taxon>Bacillariaceae</taxon>
        <taxon>Fragilariopsis</taxon>
    </lineage>
</organism>
<evidence type="ECO:0000256" key="1">
    <source>
        <dbReference type="SAM" id="SignalP"/>
    </source>
</evidence>
<sequence length="151" mass="16458">MKFGAIILATIASASAFSNPTANSHTTRNSMALNAESVPLANGSMSFNRVCREWRCKYDGDKSTSESLEAISKVLDECLPEIKKASKDITINRLVCGGCLDFKLMMTLPLADFGPWEENGFAPESDFLEKIKAIDGVSLVETQTITNMVIN</sequence>
<evidence type="ECO:0000313" key="3">
    <source>
        <dbReference type="Proteomes" id="UP000095751"/>
    </source>
</evidence>
<evidence type="ECO:0000313" key="2">
    <source>
        <dbReference type="EMBL" id="OEU16209.1"/>
    </source>
</evidence>
<accession>A0A1E7FDI8</accession>
<dbReference type="AlphaFoldDB" id="A0A1E7FDI8"/>
<dbReference type="InParanoid" id="A0A1E7FDI8"/>
<dbReference type="KEGG" id="fcy:FRACYDRAFT_185276"/>
<dbReference type="EMBL" id="KV784358">
    <property type="protein sequence ID" value="OEU16209.1"/>
    <property type="molecule type" value="Genomic_DNA"/>
</dbReference>
<dbReference type="OrthoDB" id="497128at2759"/>
<keyword evidence="3" id="KW-1185">Reference proteome</keyword>
<protein>
    <submittedName>
        <fullName evidence="2">Uncharacterized protein</fullName>
    </submittedName>
</protein>